<dbReference type="EMBL" id="UYRR01021379">
    <property type="protein sequence ID" value="VDK30962.1"/>
    <property type="molecule type" value="Genomic_DNA"/>
</dbReference>
<organism evidence="1 2">
    <name type="scientific">Anisakis simplex</name>
    <name type="common">Herring worm</name>
    <dbReference type="NCBI Taxonomy" id="6269"/>
    <lineage>
        <taxon>Eukaryota</taxon>
        <taxon>Metazoa</taxon>
        <taxon>Ecdysozoa</taxon>
        <taxon>Nematoda</taxon>
        <taxon>Chromadorea</taxon>
        <taxon>Rhabditida</taxon>
        <taxon>Spirurina</taxon>
        <taxon>Ascaridomorpha</taxon>
        <taxon>Ascaridoidea</taxon>
        <taxon>Anisakidae</taxon>
        <taxon>Anisakis</taxon>
        <taxon>Anisakis simplex complex</taxon>
    </lineage>
</organism>
<reference evidence="1 2" key="1">
    <citation type="submission" date="2018-11" db="EMBL/GenBank/DDBJ databases">
        <authorList>
            <consortium name="Pathogen Informatics"/>
        </authorList>
    </citation>
    <scope>NUCLEOTIDE SEQUENCE [LARGE SCALE GENOMIC DNA]</scope>
</reference>
<protein>
    <submittedName>
        <fullName evidence="1">Uncharacterized protein</fullName>
    </submittedName>
</protein>
<gene>
    <name evidence="1" type="ORF">ASIM_LOCUS8157</name>
</gene>
<dbReference type="AlphaFoldDB" id="A0A3P6P3G1"/>
<keyword evidence="2" id="KW-1185">Reference proteome</keyword>
<dbReference type="Proteomes" id="UP000267096">
    <property type="component" value="Unassembled WGS sequence"/>
</dbReference>
<evidence type="ECO:0000313" key="1">
    <source>
        <dbReference type="EMBL" id="VDK30962.1"/>
    </source>
</evidence>
<name>A0A3P6P3G1_ANISI</name>
<sequence>MGLGTNRASLDRWTKADDLNRYVDGWMNVDVDAWILSCKIRKKLSGWMDIELQDR</sequence>
<proteinExistence type="predicted"/>
<evidence type="ECO:0000313" key="2">
    <source>
        <dbReference type="Proteomes" id="UP000267096"/>
    </source>
</evidence>
<accession>A0A3P6P3G1</accession>